<evidence type="ECO:0000313" key="1">
    <source>
        <dbReference type="EMBL" id="KAI3792256.1"/>
    </source>
</evidence>
<reference evidence="2" key="1">
    <citation type="journal article" date="2022" name="Mol. Ecol. Resour.">
        <title>The genomes of chicory, endive, great burdock and yacon provide insights into Asteraceae palaeo-polyploidization history and plant inulin production.</title>
        <authorList>
            <person name="Fan W."/>
            <person name="Wang S."/>
            <person name="Wang H."/>
            <person name="Wang A."/>
            <person name="Jiang F."/>
            <person name="Liu H."/>
            <person name="Zhao H."/>
            <person name="Xu D."/>
            <person name="Zhang Y."/>
        </authorList>
    </citation>
    <scope>NUCLEOTIDE SEQUENCE [LARGE SCALE GENOMIC DNA]</scope>
    <source>
        <strain evidence="2">cv. Punajuju</strain>
    </source>
</reference>
<proteinExistence type="predicted"/>
<dbReference type="EMBL" id="CM042009">
    <property type="protein sequence ID" value="KAI3792256.1"/>
    <property type="molecule type" value="Genomic_DNA"/>
</dbReference>
<name>A0ACB9HAB0_CICIN</name>
<sequence length="268" mass="29460">MVTSGKGEIGGKESEKWHSYPSVGRTGSTIPTASEVSIYEFRSAATGSDHYPGSLHAPFMSSPDSPPYIPERFIDDNLRKESFHESRQDINAAIDRICEFSGSKIIFWDLREPFIQNLTTKVCCEYVLALMIQFCDLFCRTQACRTGDQTRCSTQEGCINNKVGITETAIDDAILGAIIRIFDKHVVVGEPLQSKSSQHTPMNTPKSMRFDHGEASHLDLNEELVVEKAATSGATEENTLNSNADPQASFQATIGTAEDNTLNSDVDP</sequence>
<gene>
    <name evidence="1" type="ORF">L2E82_06131</name>
</gene>
<dbReference type="Proteomes" id="UP001055811">
    <property type="component" value="Linkage Group LG01"/>
</dbReference>
<reference evidence="1 2" key="2">
    <citation type="journal article" date="2022" name="Mol. Ecol. Resour.">
        <title>The genomes of chicory, endive, great burdock and yacon provide insights into Asteraceae paleo-polyploidization history and plant inulin production.</title>
        <authorList>
            <person name="Fan W."/>
            <person name="Wang S."/>
            <person name="Wang H."/>
            <person name="Wang A."/>
            <person name="Jiang F."/>
            <person name="Liu H."/>
            <person name="Zhao H."/>
            <person name="Xu D."/>
            <person name="Zhang Y."/>
        </authorList>
    </citation>
    <scope>NUCLEOTIDE SEQUENCE [LARGE SCALE GENOMIC DNA]</scope>
    <source>
        <strain evidence="2">cv. Punajuju</strain>
        <tissue evidence="1">Leaves</tissue>
    </source>
</reference>
<evidence type="ECO:0000313" key="2">
    <source>
        <dbReference type="Proteomes" id="UP001055811"/>
    </source>
</evidence>
<accession>A0ACB9HAB0</accession>
<comment type="caution">
    <text evidence="1">The sequence shown here is derived from an EMBL/GenBank/DDBJ whole genome shotgun (WGS) entry which is preliminary data.</text>
</comment>
<protein>
    <submittedName>
        <fullName evidence="1">Uncharacterized protein</fullName>
    </submittedName>
</protein>
<keyword evidence="2" id="KW-1185">Reference proteome</keyword>
<organism evidence="1 2">
    <name type="scientific">Cichorium intybus</name>
    <name type="common">Chicory</name>
    <dbReference type="NCBI Taxonomy" id="13427"/>
    <lineage>
        <taxon>Eukaryota</taxon>
        <taxon>Viridiplantae</taxon>
        <taxon>Streptophyta</taxon>
        <taxon>Embryophyta</taxon>
        <taxon>Tracheophyta</taxon>
        <taxon>Spermatophyta</taxon>
        <taxon>Magnoliopsida</taxon>
        <taxon>eudicotyledons</taxon>
        <taxon>Gunneridae</taxon>
        <taxon>Pentapetalae</taxon>
        <taxon>asterids</taxon>
        <taxon>campanulids</taxon>
        <taxon>Asterales</taxon>
        <taxon>Asteraceae</taxon>
        <taxon>Cichorioideae</taxon>
        <taxon>Cichorieae</taxon>
        <taxon>Cichoriinae</taxon>
        <taxon>Cichorium</taxon>
    </lineage>
</organism>